<dbReference type="SUPFAM" id="SSF56801">
    <property type="entry name" value="Acetyl-CoA synthetase-like"/>
    <property type="match status" value="1"/>
</dbReference>
<name>A0ABY6KS90_9ARAC</name>
<organism evidence="1 2">
    <name type="scientific">Cordylochernes scorpioides</name>
    <dbReference type="NCBI Taxonomy" id="51811"/>
    <lineage>
        <taxon>Eukaryota</taxon>
        <taxon>Metazoa</taxon>
        <taxon>Ecdysozoa</taxon>
        <taxon>Arthropoda</taxon>
        <taxon>Chelicerata</taxon>
        <taxon>Arachnida</taxon>
        <taxon>Pseudoscorpiones</taxon>
        <taxon>Cheliferoidea</taxon>
        <taxon>Chernetidae</taxon>
        <taxon>Cordylochernes</taxon>
    </lineage>
</organism>
<dbReference type="Proteomes" id="UP001235939">
    <property type="component" value="Chromosome 08"/>
</dbReference>
<evidence type="ECO:0000313" key="2">
    <source>
        <dbReference type="Proteomes" id="UP001235939"/>
    </source>
</evidence>
<protein>
    <submittedName>
        <fullName evidence="1">ACSL4</fullName>
    </submittedName>
</protein>
<keyword evidence="2" id="KW-1185">Reference proteome</keyword>
<proteinExistence type="predicted"/>
<gene>
    <name evidence="1" type="ORF">LAZ67_8002062</name>
</gene>
<accession>A0ABY6KS90</accession>
<reference evidence="1 2" key="1">
    <citation type="submission" date="2022-01" db="EMBL/GenBank/DDBJ databases">
        <title>A chromosomal length assembly of Cordylochernes scorpioides.</title>
        <authorList>
            <person name="Zeh D."/>
            <person name="Zeh J."/>
        </authorList>
    </citation>
    <scope>NUCLEOTIDE SEQUENCE [LARGE SCALE GENOMIC DNA]</scope>
    <source>
        <strain evidence="1">IN4F17</strain>
        <tissue evidence="1">Whole Body</tissue>
    </source>
</reference>
<dbReference type="EMBL" id="CP092870">
    <property type="protein sequence ID" value="UYV71182.1"/>
    <property type="molecule type" value="Genomic_DNA"/>
</dbReference>
<sequence length="145" mass="16162">MKGSFRGAIWRIELEIGGINWLRGFITDEPSLPTFFHNIVTLFSTLSEEGVVHCLNETDVEYIITSADLMERLEMSEVTASVHQQKLLPNLPKLKKLVYMEGPQVSTCPDLPQLETAMSFSSFEDLADTLSTGTRISEVLVVGVI</sequence>
<evidence type="ECO:0000313" key="1">
    <source>
        <dbReference type="EMBL" id="UYV71182.1"/>
    </source>
</evidence>